<sequence>MVDLLQTAINLAHQAHAGQVDKAGQPYISHPLRVMQQLSTTPDKIVGVLHDAVEDSELTLTELRRAGFPDRIVAAIDAITKREAEAYETYLVVPEKPLAF</sequence>
<dbReference type="Pfam" id="PF13328">
    <property type="entry name" value="HD_4"/>
    <property type="match status" value="1"/>
</dbReference>
<keyword evidence="2" id="KW-1185">Reference proteome</keyword>
<dbReference type="SUPFAM" id="SSF109604">
    <property type="entry name" value="HD-domain/PDEase-like"/>
    <property type="match status" value="1"/>
</dbReference>
<dbReference type="GO" id="GO:0008728">
    <property type="term" value="F:GTP diphosphokinase activity"/>
    <property type="evidence" value="ECO:0007669"/>
    <property type="project" value="UniProtKB-EC"/>
</dbReference>
<proteinExistence type="predicted"/>
<dbReference type="EMBL" id="PQWO01000001">
    <property type="protein sequence ID" value="PZD75472.1"/>
    <property type="molecule type" value="Genomic_DNA"/>
</dbReference>
<organism evidence="1 2">
    <name type="scientific">Acaryochloris thomasi RCC1774</name>
    <dbReference type="NCBI Taxonomy" id="1764569"/>
    <lineage>
        <taxon>Bacteria</taxon>
        <taxon>Bacillati</taxon>
        <taxon>Cyanobacteriota</taxon>
        <taxon>Cyanophyceae</taxon>
        <taxon>Acaryochloridales</taxon>
        <taxon>Acaryochloridaceae</taxon>
        <taxon>Acaryochloris</taxon>
        <taxon>Acaryochloris thomasi</taxon>
    </lineage>
</organism>
<gene>
    <name evidence="1" type="primary">relA_1</name>
    <name evidence="1" type="ORF">C1752_00493</name>
</gene>
<evidence type="ECO:0000313" key="2">
    <source>
        <dbReference type="Proteomes" id="UP000248857"/>
    </source>
</evidence>
<keyword evidence="1" id="KW-0418">Kinase</keyword>
<keyword evidence="1" id="KW-0808">Transferase</keyword>
<name>A0A2W1K016_9CYAN</name>
<reference evidence="1 2" key="1">
    <citation type="journal article" date="2018" name="Sci. Rep.">
        <title>A novel species of the marine cyanobacterium Acaryochloris with a unique pigment content and lifestyle.</title>
        <authorList>
            <person name="Partensky F."/>
            <person name="Six C."/>
            <person name="Ratin M."/>
            <person name="Garczarek L."/>
            <person name="Vaulot D."/>
            <person name="Probert I."/>
            <person name="Calteau A."/>
            <person name="Gourvil P."/>
            <person name="Marie D."/>
            <person name="Grebert T."/>
            <person name="Bouchier C."/>
            <person name="Le Panse S."/>
            <person name="Gachenot M."/>
            <person name="Rodriguez F."/>
            <person name="Garrido J.L."/>
        </authorList>
    </citation>
    <scope>NUCLEOTIDE SEQUENCE [LARGE SCALE GENOMIC DNA]</scope>
    <source>
        <strain evidence="1 2">RCC1774</strain>
    </source>
</reference>
<protein>
    <submittedName>
        <fullName evidence="1">GTP pyrophosphokinase</fullName>
        <ecNumber evidence="1">2.7.6.5</ecNumber>
    </submittedName>
</protein>
<dbReference type="GO" id="GO:0016301">
    <property type="term" value="F:kinase activity"/>
    <property type="evidence" value="ECO:0007669"/>
    <property type="project" value="UniProtKB-KW"/>
</dbReference>
<accession>A0A2W1K016</accession>
<evidence type="ECO:0000313" key="1">
    <source>
        <dbReference type="EMBL" id="PZD75472.1"/>
    </source>
</evidence>
<dbReference type="Gene3D" id="1.10.3210.10">
    <property type="entry name" value="Hypothetical protein af1432"/>
    <property type="match status" value="1"/>
</dbReference>
<dbReference type="Proteomes" id="UP000248857">
    <property type="component" value="Unassembled WGS sequence"/>
</dbReference>
<dbReference type="EC" id="2.7.6.5" evidence="1"/>
<dbReference type="AlphaFoldDB" id="A0A2W1K016"/>
<dbReference type="RefSeq" id="WP_110984457.1">
    <property type="nucleotide sequence ID" value="NZ_CAWNWM010000001.1"/>
</dbReference>
<comment type="caution">
    <text evidence="1">The sequence shown here is derived from an EMBL/GenBank/DDBJ whole genome shotgun (WGS) entry which is preliminary data.</text>
</comment>
<dbReference type="OrthoDB" id="9802385at2"/>